<reference evidence="2" key="2">
    <citation type="submission" date="2023-05" db="EMBL/GenBank/DDBJ databases">
        <authorList>
            <consortium name="Lawrence Berkeley National Laboratory"/>
            <person name="Steindorff A."/>
            <person name="Hensen N."/>
            <person name="Bonometti L."/>
            <person name="Westerberg I."/>
            <person name="Brannstrom I.O."/>
            <person name="Guillou S."/>
            <person name="Cros-Aarteil S."/>
            <person name="Calhoun S."/>
            <person name="Haridas S."/>
            <person name="Kuo A."/>
            <person name="Mondo S."/>
            <person name="Pangilinan J."/>
            <person name="Riley R."/>
            <person name="Labutti K."/>
            <person name="Andreopoulos B."/>
            <person name="Lipzen A."/>
            <person name="Chen C."/>
            <person name="Yanf M."/>
            <person name="Daum C."/>
            <person name="Ng V."/>
            <person name="Clum A."/>
            <person name="Ohm R."/>
            <person name="Martin F."/>
            <person name="Silar P."/>
            <person name="Natvig D."/>
            <person name="Lalanne C."/>
            <person name="Gautier V."/>
            <person name="Ament-Velasquez S.L."/>
            <person name="Kruys A."/>
            <person name="Hutchinson M.I."/>
            <person name="Powell A.J."/>
            <person name="Barry K."/>
            <person name="Miller A.N."/>
            <person name="Grigoriev I.V."/>
            <person name="Debuchy R."/>
            <person name="Gladieux P."/>
            <person name="Thoren M.H."/>
            <person name="Johannesson H."/>
        </authorList>
    </citation>
    <scope>NUCLEOTIDE SEQUENCE</scope>
    <source>
        <strain evidence="2">CBS 990.96</strain>
    </source>
</reference>
<dbReference type="AlphaFoldDB" id="A0AAN7BH62"/>
<keyword evidence="1" id="KW-0812">Transmembrane</keyword>
<evidence type="ECO:0000313" key="2">
    <source>
        <dbReference type="EMBL" id="KAK4223197.1"/>
    </source>
</evidence>
<keyword evidence="3" id="KW-1185">Reference proteome</keyword>
<name>A0AAN7BH62_9PEZI</name>
<feature type="transmembrane region" description="Helical" evidence="1">
    <location>
        <begin position="200"/>
        <end position="220"/>
    </location>
</feature>
<sequence length="652" mass="70910">MSYTPQRPPSIARSYNSVFREEFDSRHSLPLFDRGGRGNTVEMDTLPRSHTPREMRRLASDHNFVLGASSKPPRLGLWPFVVTNLSLPVAFCAGIVCLVVSIVYTAVTSKRVLECPEWAIGCRRVDKWTAENLGTIQGVITMIYLIGMAGLGHATLLFCEAAIWPLAHKQWFTLGGLNAYLATTRGSIMYAPGAIMSVKSLAAGGVLAAALVVTLLPVSAPPIIGHAFTPIWQEVELKSNYTTGGGITELYAQTNPPTSVIVQVLANYASWATNPSSEPLPDHRDWYVDRQFLSERGNLSANAVKLNTSISCIPHELEQFTRDNVFWNGFKTNMSRTNTNIPGDKASSSETWFRPQPGLTLWADSFDFVSENQTRTTLIFASINGTIEGGATTPLTMHNLTTASAISCTVDISASDSVLTLHPSISPLPTLSSLSFLTSPNSSLNELLLWFTISPLLTGPSIDGAQPTFYNSSTTNRPIPFTSLAIPLSESQNNWTIPALQEFIHLSIGALAQSTSSSSESTPTQLVTTILTLHKIKSLSYPRSLLLLIPPLITLCIFISLAIWNTLVHKKLGIPVMRLLSTGEILKSVQTRYMRQIAGIDSAKTYLPQDMGGIEVKYGVDRDGIVGFASAKEVVGGFVVEKKGRTDSGMTN</sequence>
<proteinExistence type="predicted"/>
<feature type="transmembrane region" description="Helical" evidence="1">
    <location>
        <begin position="85"/>
        <end position="107"/>
    </location>
</feature>
<feature type="transmembrane region" description="Helical" evidence="1">
    <location>
        <begin position="170"/>
        <end position="188"/>
    </location>
</feature>
<feature type="transmembrane region" description="Helical" evidence="1">
    <location>
        <begin position="545"/>
        <end position="568"/>
    </location>
</feature>
<protein>
    <submittedName>
        <fullName evidence="2">Uncharacterized protein</fullName>
    </submittedName>
</protein>
<reference evidence="2" key="1">
    <citation type="journal article" date="2023" name="Mol. Phylogenet. Evol.">
        <title>Genome-scale phylogeny and comparative genomics of the fungal order Sordariales.</title>
        <authorList>
            <person name="Hensen N."/>
            <person name="Bonometti L."/>
            <person name="Westerberg I."/>
            <person name="Brannstrom I.O."/>
            <person name="Guillou S."/>
            <person name="Cros-Aarteil S."/>
            <person name="Calhoun S."/>
            <person name="Haridas S."/>
            <person name="Kuo A."/>
            <person name="Mondo S."/>
            <person name="Pangilinan J."/>
            <person name="Riley R."/>
            <person name="LaButti K."/>
            <person name="Andreopoulos B."/>
            <person name="Lipzen A."/>
            <person name="Chen C."/>
            <person name="Yan M."/>
            <person name="Daum C."/>
            <person name="Ng V."/>
            <person name="Clum A."/>
            <person name="Steindorff A."/>
            <person name="Ohm R.A."/>
            <person name="Martin F."/>
            <person name="Silar P."/>
            <person name="Natvig D.O."/>
            <person name="Lalanne C."/>
            <person name="Gautier V."/>
            <person name="Ament-Velasquez S.L."/>
            <person name="Kruys A."/>
            <person name="Hutchinson M.I."/>
            <person name="Powell A.J."/>
            <person name="Barry K."/>
            <person name="Miller A.N."/>
            <person name="Grigoriev I.V."/>
            <person name="Debuchy R."/>
            <person name="Gladieux P."/>
            <person name="Hiltunen Thoren M."/>
            <person name="Johannesson H."/>
        </authorList>
    </citation>
    <scope>NUCLEOTIDE SEQUENCE</scope>
    <source>
        <strain evidence="2">CBS 990.96</strain>
    </source>
</reference>
<accession>A0AAN7BH62</accession>
<evidence type="ECO:0000256" key="1">
    <source>
        <dbReference type="SAM" id="Phobius"/>
    </source>
</evidence>
<keyword evidence="1" id="KW-1133">Transmembrane helix</keyword>
<keyword evidence="1" id="KW-0472">Membrane</keyword>
<evidence type="ECO:0000313" key="3">
    <source>
        <dbReference type="Proteomes" id="UP001301958"/>
    </source>
</evidence>
<comment type="caution">
    <text evidence="2">The sequence shown here is derived from an EMBL/GenBank/DDBJ whole genome shotgun (WGS) entry which is preliminary data.</text>
</comment>
<dbReference type="EMBL" id="MU865435">
    <property type="protein sequence ID" value="KAK4223197.1"/>
    <property type="molecule type" value="Genomic_DNA"/>
</dbReference>
<dbReference type="Proteomes" id="UP001301958">
    <property type="component" value="Unassembled WGS sequence"/>
</dbReference>
<organism evidence="2 3">
    <name type="scientific">Podospora fimiseda</name>
    <dbReference type="NCBI Taxonomy" id="252190"/>
    <lineage>
        <taxon>Eukaryota</taxon>
        <taxon>Fungi</taxon>
        <taxon>Dikarya</taxon>
        <taxon>Ascomycota</taxon>
        <taxon>Pezizomycotina</taxon>
        <taxon>Sordariomycetes</taxon>
        <taxon>Sordariomycetidae</taxon>
        <taxon>Sordariales</taxon>
        <taxon>Podosporaceae</taxon>
        <taxon>Podospora</taxon>
    </lineage>
</organism>
<gene>
    <name evidence="2" type="ORF">QBC38DRAFT_488114</name>
</gene>
<feature type="transmembrane region" description="Helical" evidence="1">
    <location>
        <begin position="142"/>
        <end position="164"/>
    </location>
</feature>